<accession>A0AA36EER8</accession>
<sequence>MLKPPQSGCRASTPDVLLAFDYVFDFKKTDNDFISSGLTRLTSGMTLAVVILLIWLSALLRSWWESLYSHCCWHRRFSYILHAFKMAQPKAFIVFALQKVHCYYGSLLSWMSSSDGLAQEGMKLFDTGIIPEVVTYNKALVKGFCHAAGALVIERE</sequence>
<gene>
    <name evidence="2" type="ORF">LSALG_LOCUS32628</name>
</gene>
<proteinExistence type="predicted"/>
<dbReference type="Proteomes" id="UP001177003">
    <property type="component" value="Chromosome 7"/>
</dbReference>
<feature type="transmembrane region" description="Helical" evidence="1">
    <location>
        <begin position="41"/>
        <end position="60"/>
    </location>
</feature>
<name>A0AA36EER8_LACSI</name>
<dbReference type="EMBL" id="OX465083">
    <property type="protein sequence ID" value="CAI9293608.1"/>
    <property type="molecule type" value="Genomic_DNA"/>
</dbReference>
<keyword evidence="1" id="KW-0812">Transmembrane</keyword>
<keyword evidence="1" id="KW-1133">Transmembrane helix</keyword>
<organism evidence="2 3">
    <name type="scientific">Lactuca saligna</name>
    <name type="common">Willowleaf lettuce</name>
    <dbReference type="NCBI Taxonomy" id="75948"/>
    <lineage>
        <taxon>Eukaryota</taxon>
        <taxon>Viridiplantae</taxon>
        <taxon>Streptophyta</taxon>
        <taxon>Embryophyta</taxon>
        <taxon>Tracheophyta</taxon>
        <taxon>Spermatophyta</taxon>
        <taxon>Magnoliopsida</taxon>
        <taxon>eudicotyledons</taxon>
        <taxon>Gunneridae</taxon>
        <taxon>Pentapetalae</taxon>
        <taxon>asterids</taxon>
        <taxon>campanulids</taxon>
        <taxon>Asterales</taxon>
        <taxon>Asteraceae</taxon>
        <taxon>Cichorioideae</taxon>
        <taxon>Cichorieae</taxon>
        <taxon>Lactucinae</taxon>
        <taxon>Lactuca</taxon>
    </lineage>
</organism>
<reference evidence="2" key="1">
    <citation type="submission" date="2023-04" db="EMBL/GenBank/DDBJ databases">
        <authorList>
            <person name="Vijverberg K."/>
            <person name="Xiong W."/>
            <person name="Schranz E."/>
        </authorList>
    </citation>
    <scope>NUCLEOTIDE SEQUENCE</scope>
</reference>
<evidence type="ECO:0000313" key="3">
    <source>
        <dbReference type="Proteomes" id="UP001177003"/>
    </source>
</evidence>
<keyword evidence="1" id="KW-0472">Membrane</keyword>
<protein>
    <submittedName>
        <fullName evidence="2">Uncharacterized protein</fullName>
    </submittedName>
</protein>
<evidence type="ECO:0000256" key="1">
    <source>
        <dbReference type="SAM" id="Phobius"/>
    </source>
</evidence>
<dbReference type="AlphaFoldDB" id="A0AA36EER8"/>
<keyword evidence="3" id="KW-1185">Reference proteome</keyword>
<evidence type="ECO:0000313" key="2">
    <source>
        <dbReference type="EMBL" id="CAI9293608.1"/>
    </source>
</evidence>